<feature type="compositionally biased region" description="Polar residues" evidence="1">
    <location>
        <begin position="308"/>
        <end position="328"/>
    </location>
</feature>
<feature type="compositionally biased region" description="Pro residues" evidence="1">
    <location>
        <begin position="689"/>
        <end position="702"/>
    </location>
</feature>
<feature type="compositionally biased region" description="Polar residues" evidence="1">
    <location>
        <begin position="557"/>
        <end position="571"/>
    </location>
</feature>
<gene>
    <name evidence="2" type="ORF">CTOB1V02_LOCUS3343</name>
</gene>
<feature type="region of interest" description="Disordered" evidence="1">
    <location>
        <begin position="624"/>
        <end position="729"/>
    </location>
</feature>
<protein>
    <submittedName>
        <fullName evidence="2">Uncharacterized protein</fullName>
    </submittedName>
</protein>
<feature type="compositionally biased region" description="Polar residues" evidence="1">
    <location>
        <begin position="709"/>
        <end position="718"/>
    </location>
</feature>
<feature type="compositionally biased region" description="Acidic residues" evidence="1">
    <location>
        <begin position="350"/>
        <end position="364"/>
    </location>
</feature>
<feature type="region of interest" description="Disordered" evidence="1">
    <location>
        <begin position="308"/>
        <end position="385"/>
    </location>
</feature>
<dbReference type="AlphaFoldDB" id="A0A7R8ZMD1"/>
<accession>A0A7R8ZMD1</accession>
<reference evidence="2" key="1">
    <citation type="submission" date="2020-11" db="EMBL/GenBank/DDBJ databases">
        <authorList>
            <person name="Tran Van P."/>
        </authorList>
    </citation>
    <scope>NUCLEOTIDE SEQUENCE</scope>
</reference>
<feature type="region of interest" description="Disordered" evidence="1">
    <location>
        <begin position="557"/>
        <end position="601"/>
    </location>
</feature>
<feature type="compositionally biased region" description="Polar residues" evidence="1">
    <location>
        <begin position="664"/>
        <end position="675"/>
    </location>
</feature>
<dbReference type="EMBL" id="OB660564">
    <property type="protein sequence ID" value="CAD7225401.1"/>
    <property type="molecule type" value="Genomic_DNA"/>
</dbReference>
<name>A0A7R8ZMD1_9CRUS</name>
<proteinExistence type="predicted"/>
<evidence type="ECO:0000313" key="2">
    <source>
        <dbReference type="EMBL" id="CAD7225401.1"/>
    </source>
</evidence>
<evidence type="ECO:0000256" key="1">
    <source>
        <dbReference type="SAM" id="MobiDB-lite"/>
    </source>
</evidence>
<sequence length="729" mass="74948">MPSGAGESTAISSPAVESDTAENDESALTLLATTCSKVEAESPVPDEGTEDDHIDATGTAGHGETADNRFVVPGGGGQIYMVADGNSTAHGPTQQLQLANGETIQVHAIDPSKLQPAAPQVSTSGILNMGAGIQGAQVIQNGQVFPASSFTASAGFPSFQAVSVDGTGETVYVPQSGTGTTLQPQAPQGTAILMPNGQLLRTMPQPSPQYVTINGQQYQVATPAAQPMVQPIMPIQTHSVGQLVQTSSGQYAIQFVPQVTQMATILTPNGQLQMIPAAQLATQATTGNLIQQSSAHIQLAPSLSMTNQPVTTTASSTLEAGTESSTTNGDGAASDSGSTGGGALVMAEGGDPESEDSDDIEGEGEGDHHGTQPPVQEQQMQTTQQTMHIVTTIAGGITGQPQILTQKPNLIPNVSVIPMMTTGATQIVSSSGHSTPHMVGGLHAPTPQISIIPISSLTTAKFATAGGQTGFQIIQPTSTQQYTIVQPESNEGARWTVVGGTTLGADENGVATSGIATTGTKILRGGIVVAKQKRMACTCPNCRNGFNRTHSMKVSGNVRTHSMKVSGNVRTHSMKGDGSPSKTLEEGEMEDDELGSPPSLTIAPMLSVQDAVEEETKADFAELQFGSGAPSASRVTEDGDPLGLLEDSSPIPEEDPPPSRTELSEASPSSSTKGVSGTREKEDLEAEDSPPPPSPSLQPPPAKVVKIATQKTPVSSKSKIGLNMPEIGP</sequence>
<organism evidence="2">
    <name type="scientific">Cyprideis torosa</name>
    <dbReference type="NCBI Taxonomy" id="163714"/>
    <lineage>
        <taxon>Eukaryota</taxon>
        <taxon>Metazoa</taxon>
        <taxon>Ecdysozoa</taxon>
        <taxon>Arthropoda</taxon>
        <taxon>Crustacea</taxon>
        <taxon>Oligostraca</taxon>
        <taxon>Ostracoda</taxon>
        <taxon>Podocopa</taxon>
        <taxon>Podocopida</taxon>
        <taxon>Cytherocopina</taxon>
        <taxon>Cytheroidea</taxon>
        <taxon>Cytherideidae</taxon>
        <taxon>Cyprideis</taxon>
    </lineage>
</organism>
<feature type="region of interest" description="Disordered" evidence="1">
    <location>
        <begin position="1"/>
        <end position="68"/>
    </location>
</feature>
<feature type="compositionally biased region" description="Low complexity" evidence="1">
    <location>
        <begin position="371"/>
        <end position="385"/>
    </location>
</feature>